<dbReference type="InterPro" id="IPR051491">
    <property type="entry name" value="Recombinase/Transposase-rel"/>
</dbReference>
<dbReference type="InterPro" id="IPR036162">
    <property type="entry name" value="Resolvase-like_N_sf"/>
</dbReference>
<dbReference type="CDD" id="cd03769">
    <property type="entry name" value="SR_IS607_transposase_like"/>
    <property type="match status" value="1"/>
</dbReference>
<dbReference type="EMBL" id="MBER01000010">
    <property type="protein sequence ID" value="OMC52039.1"/>
    <property type="molecule type" value="Genomic_DNA"/>
</dbReference>
<feature type="domain" description="Resolvase/invertase-type recombinase catalytic" evidence="6">
    <location>
        <begin position="47"/>
        <end position="186"/>
    </location>
</feature>
<comment type="caution">
    <text evidence="7">The sequence shown here is derived from an EMBL/GenBank/DDBJ whole genome shotgun (WGS) entry which is preliminary data.</text>
</comment>
<keyword evidence="2" id="KW-0238">DNA-binding</keyword>
<name>A0ABD6QU38_MYCFO</name>
<evidence type="ECO:0000313" key="8">
    <source>
        <dbReference type="Proteomes" id="UP000187001"/>
    </source>
</evidence>
<proteinExistence type="predicted"/>
<dbReference type="Gene3D" id="1.10.287.2170">
    <property type="match status" value="1"/>
</dbReference>
<dbReference type="Pfam" id="PF00239">
    <property type="entry name" value="Resolvase"/>
    <property type="match status" value="1"/>
</dbReference>
<dbReference type="GO" id="GO:0003677">
    <property type="term" value="F:DNA binding"/>
    <property type="evidence" value="ECO:0007669"/>
    <property type="project" value="UniProtKB-KW"/>
</dbReference>
<protein>
    <recommendedName>
        <fullName evidence="6">Resolvase/invertase-type recombinase catalytic domain-containing protein</fullName>
    </recommendedName>
</protein>
<dbReference type="NCBIfam" id="NF033518">
    <property type="entry name" value="transpos_IS607"/>
    <property type="match status" value="1"/>
</dbReference>
<dbReference type="SUPFAM" id="SSF53041">
    <property type="entry name" value="Resolvase-like"/>
    <property type="match status" value="1"/>
</dbReference>
<reference evidence="7 8" key="1">
    <citation type="submission" date="2016-07" db="EMBL/GenBank/DDBJ databases">
        <authorList>
            <person name="Sutton G."/>
            <person name="Brinkac L."/>
            <person name="Sanka R."/>
            <person name="Adams M."/>
            <person name="Lau E."/>
            <person name="Kumar A."/>
            <person name="Macaden R."/>
        </authorList>
    </citation>
    <scope>NUCLEOTIDE SEQUENCE [LARGE SCALE GENOMIC DNA]</scope>
    <source>
        <strain evidence="7 8">GA-0871</strain>
    </source>
</reference>
<dbReference type="InterPro" id="IPR048046">
    <property type="entry name" value="Transpos_IS607"/>
</dbReference>
<keyword evidence="1" id="KW-0229">DNA integration</keyword>
<sequence length="191" mass="21068">MAPLVAPEPTPGTAYRWFREERMPVPARRLESGRSGSMRQSLGNPVAQFVYARVSSHDQRQDLDRQVARLTDWATSNGHVVGEVVTEVGSGLNGKRPKLRRILSDPSASVVIVEHRDRLARFGVEHLEAALSAQGRRIIVADQGETVDDLVRDMIEVLTSMCARLYGRRGARNRAMRAVTATKRAEVVAGG</sequence>
<feature type="active site" description="O-(5'-phospho-DNA)-serine intermediate" evidence="4 5">
    <location>
        <position position="55"/>
    </location>
</feature>
<dbReference type="GO" id="GO:0006310">
    <property type="term" value="P:DNA recombination"/>
    <property type="evidence" value="ECO:0007669"/>
    <property type="project" value="UniProtKB-KW"/>
</dbReference>
<dbReference type="PROSITE" id="PS51736">
    <property type="entry name" value="RECOMBINASES_3"/>
    <property type="match status" value="1"/>
</dbReference>
<dbReference type="FunFam" id="3.40.50.1390:FF:000002">
    <property type="entry name" value="ORF1 in transposon ISC1904"/>
    <property type="match status" value="1"/>
</dbReference>
<dbReference type="RefSeq" id="WP_076202977.1">
    <property type="nucleotide sequence ID" value="NZ_MBER01000010.1"/>
</dbReference>
<evidence type="ECO:0000256" key="4">
    <source>
        <dbReference type="PIRSR" id="PIRSR606118-50"/>
    </source>
</evidence>
<evidence type="ECO:0000313" key="7">
    <source>
        <dbReference type="EMBL" id="OMC52039.1"/>
    </source>
</evidence>
<evidence type="ECO:0000256" key="2">
    <source>
        <dbReference type="ARBA" id="ARBA00023125"/>
    </source>
</evidence>
<dbReference type="PANTHER" id="PTHR36172">
    <property type="match status" value="1"/>
</dbReference>
<organism evidence="7 8">
    <name type="scientific">Mycolicibacterium fortuitum</name>
    <name type="common">Mycobacterium fortuitum</name>
    <dbReference type="NCBI Taxonomy" id="1766"/>
    <lineage>
        <taxon>Bacteria</taxon>
        <taxon>Bacillati</taxon>
        <taxon>Actinomycetota</taxon>
        <taxon>Actinomycetes</taxon>
        <taxon>Mycobacteriales</taxon>
        <taxon>Mycobacteriaceae</taxon>
        <taxon>Mycolicibacterium</taxon>
    </lineage>
</organism>
<dbReference type="SMART" id="SM00857">
    <property type="entry name" value="Resolvase"/>
    <property type="match status" value="1"/>
</dbReference>
<evidence type="ECO:0000259" key="6">
    <source>
        <dbReference type="PROSITE" id="PS51736"/>
    </source>
</evidence>
<dbReference type="InterPro" id="IPR041718">
    <property type="entry name" value="IS607_transposase-like"/>
</dbReference>
<evidence type="ECO:0000256" key="1">
    <source>
        <dbReference type="ARBA" id="ARBA00022908"/>
    </source>
</evidence>
<dbReference type="PANTHER" id="PTHR36172:SF1">
    <property type="entry name" value="RESOLVASE-RELATED"/>
    <property type="match status" value="1"/>
</dbReference>
<dbReference type="PROSITE" id="PS00397">
    <property type="entry name" value="RECOMBINASES_1"/>
    <property type="match status" value="1"/>
</dbReference>
<evidence type="ECO:0000256" key="5">
    <source>
        <dbReference type="PROSITE-ProRule" id="PRU10137"/>
    </source>
</evidence>
<dbReference type="Gene3D" id="3.40.50.1390">
    <property type="entry name" value="Resolvase, N-terminal catalytic domain"/>
    <property type="match status" value="1"/>
</dbReference>
<dbReference type="InterPro" id="IPR006118">
    <property type="entry name" value="Recombinase_CS"/>
</dbReference>
<evidence type="ECO:0000256" key="3">
    <source>
        <dbReference type="ARBA" id="ARBA00023172"/>
    </source>
</evidence>
<dbReference type="Proteomes" id="UP000187001">
    <property type="component" value="Unassembled WGS sequence"/>
</dbReference>
<gene>
    <name evidence="7" type="ORF">A5742_17885</name>
</gene>
<keyword evidence="3" id="KW-0233">DNA recombination</keyword>
<dbReference type="AlphaFoldDB" id="A0ABD6QU38"/>
<accession>A0ABD6QU38</accession>
<dbReference type="GO" id="GO:0015074">
    <property type="term" value="P:DNA integration"/>
    <property type="evidence" value="ECO:0007669"/>
    <property type="project" value="UniProtKB-KW"/>
</dbReference>
<dbReference type="InterPro" id="IPR006119">
    <property type="entry name" value="Resolv_N"/>
</dbReference>